<sequence length="101" mass="11132">MAGHIGETRSDWGPGPETATAASDPFQPATIEVITDTATGILRQAEIFAQGLLRPSSLVQIAVVVVLLIIAEVLRRLIKPRMQAWVRGKQGIPNWQLRCFW</sequence>
<keyword evidence="2" id="KW-0812">Transmembrane</keyword>
<evidence type="ECO:0000256" key="2">
    <source>
        <dbReference type="SAM" id="Phobius"/>
    </source>
</evidence>
<feature type="transmembrane region" description="Helical" evidence="2">
    <location>
        <begin position="58"/>
        <end position="78"/>
    </location>
</feature>
<feature type="compositionally biased region" description="Basic and acidic residues" evidence="1">
    <location>
        <begin position="1"/>
        <end position="10"/>
    </location>
</feature>
<protein>
    <submittedName>
        <fullName evidence="3">Uncharacterized protein</fullName>
    </submittedName>
</protein>
<organism evidence="3 4">
    <name type="scientific">Nereida ignava</name>
    <dbReference type="NCBI Taxonomy" id="282199"/>
    <lineage>
        <taxon>Bacteria</taxon>
        <taxon>Pseudomonadati</taxon>
        <taxon>Pseudomonadota</taxon>
        <taxon>Alphaproteobacteria</taxon>
        <taxon>Rhodobacterales</taxon>
        <taxon>Roseobacteraceae</taxon>
        <taxon>Nereida</taxon>
    </lineage>
</organism>
<feature type="region of interest" description="Disordered" evidence="1">
    <location>
        <begin position="1"/>
        <end position="26"/>
    </location>
</feature>
<gene>
    <name evidence="3" type="ORF">NIG5292_01088</name>
</gene>
<evidence type="ECO:0000313" key="3">
    <source>
        <dbReference type="EMBL" id="CRK75047.1"/>
    </source>
</evidence>
<accession>A0A0U1NK04</accession>
<dbReference type="AlphaFoldDB" id="A0A0U1NK04"/>
<keyword evidence="4" id="KW-1185">Reference proteome</keyword>
<evidence type="ECO:0000256" key="1">
    <source>
        <dbReference type="SAM" id="MobiDB-lite"/>
    </source>
</evidence>
<dbReference type="Proteomes" id="UP000048949">
    <property type="component" value="Unassembled WGS sequence"/>
</dbReference>
<dbReference type="EMBL" id="CVQV01000005">
    <property type="protein sequence ID" value="CRK75047.1"/>
    <property type="molecule type" value="Genomic_DNA"/>
</dbReference>
<proteinExistence type="predicted"/>
<dbReference type="STRING" id="282199.GCA_001049735_01087"/>
<keyword evidence="2" id="KW-0472">Membrane</keyword>
<reference evidence="3 4" key="1">
    <citation type="submission" date="2015-04" db="EMBL/GenBank/DDBJ databases">
        <authorList>
            <person name="Syromyatnikov M.Y."/>
            <person name="Popov V.N."/>
        </authorList>
    </citation>
    <scope>NUCLEOTIDE SEQUENCE [LARGE SCALE GENOMIC DNA]</scope>
    <source>
        <strain evidence="3 4">CECT 5292</strain>
    </source>
</reference>
<name>A0A0U1NK04_9RHOB</name>
<evidence type="ECO:0000313" key="4">
    <source>
        <dbReference type="Proteomes" id="UP000048949"/>
    </source>
</evidence>
<keyword evidence="2" id="KW-1133">Transmembrane helix</keyword>